<reference evidence="2" key="1">
    <citation type="submission" date="2021-05" db="EMBL/GenBank/DDBJ databases">
        <authorList>
            <person name="Pietrasiak N."/>
            <person name="Ward R."/>
            <person name="Stajich J.E."/>
            <person name="Kurbessoian T."/>
        </authorList>
    </citation>
    <scope>NUCLEOTIDE SEQUENCE</scope>
    <source>
        <strain evidence="2">HA4357-MV3</strain>
    </source>
</reference>
<dbReference type="SMART" id="SM00966">
    <property type="entry name" value="SpoVT_AbrB"/>
    <property type="match status" value="1"/>
</dbReference>
<accession>A0A9E3H482</accession>
<evidence type="ECO:0000259" key="1">
    <source>
        <dbReference type="SMART" id="SM00966"/>
    </source>
</evidence>
<evidence type="ECO:0000313" key="2">
    <source>
        <dbReference type="EMBL" id="MBW4430735.1"/>
    </source>
</evidence>
<dbReference type="Proteomes" id="UP000813215">
    <property type="component" value="Unassembled WGS sequence"/>
</dbReference>
<dbReference type="GO" id="GO:0003677">
    <property type="term" value="F:DNA binding"/>
    <property type="evidence" value="ECO:0007669"/>
    <property type="project" value="UniProtKB-KW"/>
</dbReference>
<organism evidence="2 3">
    <name type="scientific">Pelatocladus maniniholoensis HA4357-MV3</name>
    <dbReference type="NCBI Taxonomy" id="1117104"/>
    <lineage>
        <taxon>Bacteria</taxon>
        <taxon>Bacillati</taxon>
        <taxon>Cyanobacteriota</taxon>
        <taxon>Cyanophyceae</taxon>
        <taxon>Nostocales</taxon>
        <taxon>Nostocaceae</taxon>
        <taxon>Pelatocladus</taxon>
    </lineage>
</organism>
<dbReference type="InterPro" id="IPR039052">
    <property type="entry name" value="Antitox_PemI-like"/>
</dbReference>
<evidence type="ECO:0000313" key="3">
    <source>
        <dbReference type="Proteomes" id="UP000813215"/>
    </source>
</evidence>
<feature type="domain" description="SpoVT-AbrB" evidence="1">
    <location>
        <begin position="6"/>
        <end position="51"/>
    </location>
</feature>
<dbReference type="Gene3D" id="2.10.260.10">
    <property type="match status" value="1"/>
</dbReference>
<dbReference type="AlphaFoldDB" id="A0A9E3H482"/>
<reference evidence="2" key="2">
    <citation type="journal article" date="2022" name="Microbiol. Resour. Announc.">
        <title>Metagenome Sequencing to Explore Phylogenomics of Terrestrial Cyanobacteria.</title>
        <authorList>
            <person name="Ward R.D."/>
            <person name="Stajich J.E."/>
            <person name="Johansen J.R."/>
            <person name="Huntemann M."/>
            <person name="Clum A."/>
            <person name="Foster B."/>
            <person name="Foster B."/>
            <person name="Roux S."/>
            <person name="Palaniappan K."/>
            <person name="Varghese N."/>
            <person name="Mukherjee S."/>
            <person name="Reddy T.B.K."/>
            <person name="Daum C."/>
            <person name="Copeland A."/>
            <person name="Chen I.A."/>
            <person name="Ivanova N.N."/>
            <person name="Kyrpides N.C."/>
            <person name="Shapiro N."/>
            <person name="Eloe-Fadrosh E.A."/>
            <person name="Pietrasiak N."/>
        </authorList>
    </citation>
    <scope>NUCLEOTIDE SEQUENCE</scope>
    <source>
        <strain evidence="2">HA4357-MV3</strain>
    </source>
</reference>
<dbReference type="GO" id="GO:0097351">
    <property type="term" value="F:toxin sequestering activity"/>
    <property type="evidence" value="ECO:0007669"/>
    <property type="project" value="InterPro"/>
</dbReference>
<dbReference type="InterPro" id="IPR007159">
    <property type="entry name" value="SpoVT-AbrB_dom"/>
</dbReference>
<gene>
    <name evidence="2" type="ORF">KME28_03015</name>
</gene>
<name>A0A9E3H482_9NOST</name>
<sequence>MVTTVAKWGNSLAIRIPQNLAKEIHLTEGSEIDLGVVDGTLVIKPRNQKRYSLDELIKEITPENLHAEIDSGIAVGNEVW</sequence>
<dbReference type="InterPro" id="IPR037914">
    <property type="entry name" value="SpoVT-AbrB_sf"/>
</dbReference>
<dbReference type="PANTHER" id="PTHR40516">
    <property type="entry name" value="ANTITOXIN CHPS-RELATED"/>
    <property type="match status" value="1"/>
</dbReference>
<protein>
    <submittedName>
        <fullName evidence="2">AbrB/MazE/SpoVT family DNA-binding domain-containing protein</fullName>
    </submittedName>
</protein>
<proteinExistence type="predicted"/>
<dbReference type="SUPFAM" id="SSF89447">
    <property type="entry name" value="AbrB/MazE/MraZ-like"/>
    <property type="match status" value="1"/>
</dbReference>
<dbReference type="EMBL" id="JAHHHW010000028">
    <property type="protein sequence ID" value="MBW4430735.1"/>
    <property type="molecule type" value="Genomic_DNA"/>
</dbReference>
<dbReference type="Pfam" id="PF04014">
    <property type="entry name" value="MazE_antitoxin"/>
    <property type="match status" value="1"/>
</dbReference>
<keyword evidence="2" id="KW-0238">DNA-binding</keyword>
<dbReference type="PANTHER" id="PTHR40516:SF1">
    <property type="entry name" value="ANTITOXIN CHPS-RELATED"/>
    <property type="match status" value="1"/>
</dbReference>
<comment type="caution">
    <text evidence="2">The sequence shown here is derived from an EMBL/GenBank/DDBJ whole genome shotgun (WGS) entry which is preliminary data.</text>
</comment>